<dbReference type="AlphaFoldDB" id="A0A0H2TMP8"/>
<dbReference type="VEuPathDB" id="FungiDB:MAPG_03803"/>
<sequence length="76" mass="8252">HGCYPVVHGAANHQSMSATVEADLNQTCVSFYSDASCAVTKMVAVARPNETCVNFYSQSVNSYRVRDLRPFSAPGH</sequence>
<dbReference type="EMBL" id="GL876968">
    <property type="protein sequence ID" value="KLU84767.1"/>
    <property type="molecule type" value="Genomic_DNA"/>
</dbReference>
<organism evidence="1">
    <name type="scientific">Magnaporthiopsis poae (strain ATCC 64411 / 73-15)</name>
    <name type="common">Kentucky bluegrass fungus</name>
    <name type="synonym">Magnaporthe poae</name>
    <dbReference type="NCBI Taxonomy" id="644358"/>
    <lineage>
        <taxon>Eukaryota</taxon>
        <taxon>Fungi</taxon>
        <taxon>Dikarya</taxon>
        <taxon>Ascomycota</taxon>
        <taxon>Pezizomycotina</taxon>
        <taxon>Sordariomycetes</taxon>
        <taxon>Sordariomycetidae</taxon>
        <taxon>Magnaporthales</taxon>
        <taxon>Magnaporthaceae</taxon>
        <taxon>Magnaporthiopsis</taxon>
    </lineage>
</organism>
<gene>
    <name evidence="1" type="ORF">MAPG_03803</name>
</gene>
<feature type="non-terminal residue" evidence="1">
    <location>
        <position position="1"/>
    </location>
</feature>
<accession>A0A0H2TMP8</accession>
<reference evidence="1" key="1">
    <citation type="submission" date="2010-05" db="EMBL/GenBank/DDBJ databases">
        <title>The Genome Sequence of Magnaporthe poae strain ATCC 64411.</title>
        <authorList>
            <consortium name="The Broad Institute Genome Sequencing Platform"/>
            <consortium name="Broad Institute Genome Sequencing Center for Infectious Disease"/>
            <person name="Ma L.-J."/>
            <person name="Dead R."/>
            <person name="Young S."/>
            <person name="Zeng Q."/>
            <person name="Koehrsen M."/>
            <person name="Alvarado L."/>
            <person name="Berlin A."/>
            <person name="Chapman S.B."/>
            <person name="Chen Z."/>
            <person name="Freedman E."/>
            <person name="Gellesch M."/>
            <person name="Goldberg J."/>
            <person name="Griggs A."/>
            <person name="Gujja S."/>
            <person name="Heilman E.R."/>
            <person name="Heiman D."/>
            <person name="Hepburn T."/>
            <person name="Howarth C."/>
            <person name="Jen D."/>
            <person name="Larson L."/>
            <person name="Mehta T."/>
            <person name="Neiman D."/>
            <person name="Pearson M."/>
            <person name="Roberts A."/>
            <person name="Saif S."/>
            <person name="Shea T."/>
            <person name="Shenoy N."/>
            <person name="Sisk P."/>
            <person name="Stolte C."/>
            <person name="Sykes S."/>
            <person name="Walk T."/>
            <person name="White J."/>
            <person name="Yandava C."/>
            <person name="Haas B."/>
            <person name="Nusbaum C."/>
            <person name="Birren B."/>
        </authorList>
    </citation>
    <scope>NUCLEOTIDE SEQUENCE</scope>
    <source>
        <strain evidence="1">ATCC 64411</strain>
    </source>
</reference>
<protein>
    <submittedName>
        <fullName evidence="1">Uncharacterized protein</fullName>
    </submittedName>
</protein>
<proteinExistence type="predicted"/>
<evidence type="ECO:0000313" key="1">
    <source>
        <dbReference type="EMBL" id="KLU84767.1"/>
    </source>
</evidence>
<name>A0A0H2TMP8_MAGP6</name>
<reference evidence="1" key="2">
    <citation type="submission" date="2011-03" db="EMBL/GenBank/DDBJ databases">
        <title>Annotation of Magnaporthe poae ATCC 64411.</title>
        <authorList>
            <person name="Ma L.-J."/>
            <person name="Dead R."/>
            <person name="Young S.K."/>
            <person name="Zeng Q."/>
            <person name="Gargeya S."/>
            <person name="Fitzgerald M."/>
            <person name="Haas B."/>
            <person name="Abouelleil A."/>
            <person name="Alvarado L."/>
            <person name="Arachchi H.M."/>
            <person name="Berlin A."/>
            <person name="Brown A."/>
            <person name="Chapman S.B."/>
            <person name="Chen Z."/>
            <person name="Dunbar C."/>
            <person name="Freedman E."/>
            <person name="Gearin G."/>
            <person name="Gellesch M."/>
            <person name="Goldberg J."/>
            <person name="Griggs A."/>
            <person name="Gujja S."/>
            <person name="Heiman D."/>
            <person name="Howarth C."/>
            <person name="Larson L."/>
            <person name="Lui A."/>
            <person name="MacDonald P.J.P."/>
            <person name="Mehta T."/>
            <person name="Montmayeur A."/>
            <person name="Murphy C."/>
            <person name="Neiman D."/>
            <person name="Pearson M."/>
            <person name="Priest M."/>
            <person name="Roberts A."/>
            <person name="Saif S."/>
            <person name="Shea T."/>
            <person name="Shenoy N."/>
            <person name="Sisk P."/>
            <person name="Stolte C."/>
            <person name="Sykes S."/>
            <person name="Yandava C."/>
            <person name="Wortman J."/>
            <person name="Nusbaum C."/>
            <person name="Birren B."/>
        </authorList>
    </citation>
    <scope>NUCLEOTIDE SEQUENCE</scope>
    <source>
        <strain evidence="1">ATCC 64411</strain>
    </source>
</reference>
<dbReference type="OrthoDB" id="10385400at2759"/>